<dbReference type="AlphaFoldDB" id="A0A4V5PBA2"/>
<keyword evidence="10" id="KW-1133">Transmembrane helix</keyword>
<evidence type="ECO:0000256" key="12">
    <source>
        <dbReference type="ARBA" id="ARBA00023128"/>
    </source>
</evidence>
<dbReference type="GO" id="GO:0046872">
    <property type="term" value="F:metal ion binding"/>
    <property type="evidence" value="ECO:0007669"/>
    <property type="project" value="UniProtKB-KW"/>
</dbReference>
<dbReference type="Gene3D" id="1.20.810.10">
    <property type="entry name" value="Cytochrome Bc1 Complex, Chain C"/>
    <property type="match status" value="1"/>
</dbReference>
<keyword evidence="6" id="KW-0812">Transmembrane</keyword>
<comment type="subcellular location">
    <subcellularLocation>
        <location evidence="1">Mitochondrion inner membrane</location>
        <topology evidence="1">Multi-pass membrane protein</topology>
    </subcellularLocation>
</comment>
<keyword evidence="5" id="KW-0679">Respiratory chain</keyword>
<keyword evidence="13" id="KW-0472">Membrane</keyword>
<evidence type="ECO:0000256" key="7">
    <source>
        <dbReference type="ARBA" id="ARBA00022723"/>
    </source>
</evidence>
<protein>
    <recommendedName>
        <fullName evidence="2">Cytochrome b</fullName>
    </recommendedName>
</protein>
<dbReference type="GO" id="GO:0022900">
    <property type="term" value="P:electron transport chain"/>
    <property type="evidence" value="ECO:0007669"/>
    <property type="project" value="UniProtKB-UniRule"/>
</dbReference>
<evidence type="ECO:0000256" key="9">
    <source>
        <dbReference type="ARBA" id="ARBA00022982"/>
    </source>
</evidence>
<dbReference type="Proteomes" id="UP000308365">
    <property type="component" value="Unassembled WGS sequence"/>
</dbReference>
<dbReference type="InterPro" id="IPR036150">
    <property type="entry name" value="Cyt_b/b6_C_sf"/>
</dbReference>
<reference evidence="16" key="1">
    <citation type="journal article" date="2019" name="IScience">
        <title>Narwhal Genome Reveals Long-Term Low Genetic Diversity despite Current Large Abundance Size.</title>
        <authorList>
            <person name="Westbury M.V."/>
            <person name="Petersen B."/>
            <person name="Garde E."/>
            <person name="Heide-Jorgensen M.P."/>
            <person name="Lorenzen E.D."/>
        </authorList>
    </citation>
    <scope>NUCLEOTIDE SEQUENCE [LARGE SCALE GENOMIC DNA]</scope>
</reference>
<keyword evidence="4" id="KW-0349">Heme</keyword>
<keyword evidence="12" id="KW-0496">Mitochondrion</keyword>
<name>A0A4V5PBA2_MONMO</name>
<evidence type="ECO:0000256" key="2">
    <source>
        <dbReference type="ARBA" id="ARBA00013531"/>
    </source>
</evidence>
<keyword evidence="3" id="KW-0813">Transport</keyword>
<evidence type="ECO:0000256" key="4">
    <source>
        <dbReference type="ARBA" id="ARBA00022617"/>
    </source>
</evidence>
<evidence type="ECO:0000256" key="1">
    <source>
        <dbReference type="ARBA" id="ARBA00004448"/>
    </source>
</evidence>
<dbReference type="PROSITE" id="PS51003">
    <property type="entry name" value="CYTB_CTER"/>
    <property type="match status" value="1"/>
</dbReference>
<keyword evidence="9" id="KW-0249">Electron transport</keyword>
<sequence>MMDLWFSLRHLFSSTHLDRLIPSNTLYIRYSNCIFMSNISAKMYSHSIHRLCLTLRTNSVLRSDSYYQSSLSNSLYRHKPCGMNLRRQNPISPLLYKDILGVLSLILILVVFSSDLPGDPDNYTAANPLNTAPHIKPE</sequence>
<dbReference type="GO" id="GO:0005743">
    <property type="term" value="C:mitochondrial inner membrane"/>
    <property type="evidence" value="ECO:0007669"/>
    <property type="project" value="UniProtKB-SubCell"/>
</dbReference>
<dbReference type="InterPro" id="IPR005798">
    <property type="entry name" value="Cyt_b/b6_C"/>
</dbReference>
<dbReference type="EMBL" id="RWIC01000002">
    <property type="protein sequence ID" value="TKC53890.1"/>
    <property type="molecule type" value="Genomic_DNA"/>
</dbReference>
<evidence type="ECO:0000256" key="5">
    <source>
        <dbReference type="ARBA" id="ARBA00022660"/>
    </source>
</evidence>
<accession>A0A4V5PBA2</accession>
<comment type="caution">
    <text evidence="15">The sequence shown here is derived from an EMBL/GenBank/DDBJ whole genome shotgun (WGS) entry which is preliminary data.</text>
</comment>
<evidence type="ECO:0000256" key="13">
    <source>
        <dbReference type="ARBA" id="ARBA00023136"/>
    </source>
</evidence>
<dbReference type="GO" id="GO:0009055">
    <property type="term" value="F:electron transfer activity"/>
    <property type="evidence" value="ECO:0007669"/>
    <property type="project" value="InterPro"/>
</dbReference>
<keyword evidence="11" id="KW-0408">Iron</keyword>
<evidence type="ECO:0000259" key="14">
    <source>
        <dbReference type="PROSITE" id="PS51003"/>
    </source>
</evidence>
<keyword evidence="8" id="KW-0999">Mitochondrion inner membrane</keyword>
<evidence type="ECO:0000256" key="8">
    <source>
        <dbReference type="ARBA" id="ARBA00022792"/>
    </source>
</evidence>
<evidence type="ECO:0000256" key="10">
    <source>
        <dbReference type="ARBA" id="ARBA00022989"/>
    </source>
</evidence>
<dbReference type="SUPFAM" id="SSF81648">
    <property type="entry name" value="a domain/subunit of cytochrome bc1 complex (Ubiquinol-cytochrome c reductase)"/>
    <property type="match status" value="1"/>
</dbReference>
<dbReference type="InterPro" id="IPR027387">
    <property type="entry name" value="Cytb/b6-like_sf"/>
</dbReference>
<feature type="domain" description="Cytochrome b/b6 C-terminal region profile" evidence="14">
    <location>
        <begin position="102"/>
        <end position="138"/>
    </location>
</feature>
<gene>
    <name evidence="15" type="ORF">EI555_018645</name>
</gene>
<keyword evidence="7" id="KW-0479">Metal-binding</keyword>
<evidence type="ECO:0000313" key="16">
    <source>
        <dbReference type="Proteomes" id="UP000308365"/>
    </source>
</evidence>
<evidence type="ECO:0000313" key="15">
    <source>
        <dbReference type="EMBL" id="TKC53890.1"/>
    </source>
</evidence>
<evidence type="ECO:0000256" key="11">
    <source>
        <dbReference type="ARBA" id="ARBA00023004"/>
    </source>
</evidence>
<evidence type="ECO:0000256" key="3">
    <source>
        <dbReference type="ARBA" id="ARBA00022448"/>
    </source>
</evidence>
<proteinExistence type="predicted"/>
<evidence type="ECO:0000256" key="6">
    <source>
        <dbReference type="ARBA" id="ARBA00022692"/>
    </source>
</evidence>
<dbReference type="GO" id="GO:0016491">
    <property type="term" value="F:oxidoreductase activity"/>
    <property type="evidence" value="ECO:0007669"/>
    <property type="project" value="UniProtKB-UniRule"/>
</dbReference>
<organism evidence="15 16">
    <name type="scientific">Monodon monoceros</name>
    <name type="common">Narwhal</name>
    <name type="synonym">Ceratodon monodon</name>
    <dbReference type="NCBI Taxonomy" id="40151"/>
    <lineage>
        <taxon>Eukaryota</taxon>
        <taxon>Metazoa</taxon>
        <taxon>Chordata</taxon>
        <taxon>Craniata</taxon>
        <taxon>Vertebrata</taxon>
        <taxon>Euteleostomi</taxon>
        <taxon>Mammalia</taxon>
        <taxon>Eutheria</taxon>
        <taxon>Laurasiatheria</taxon>
        <taxon>Artiodactyla</taxon>
        <taxon>Whippomorpha</taxon>
        <taxon>Cetacea</taxon>
        <taxon>Odontoceti</taxon>
        <taxon>Monodontidae</taxon>
        <taxon>Monodon</taxon>
    </lineage>
</organism>